<keyword evidence="2" id="KW-1185">Reference proteome</keyword>
<dbReference type="InterPro" id="IPR036770">
    <property type="entry name" value="Ankyrin_rpt-contain_sf"/>
</dbReference>
<dbReference type="Proteomes" id="UP001295423">
    <property type="component" value="Unassembled WGS sequence"/>
</dbReference>
<dbReference type="Gene3D" id="1.25.40.20">
    <property type="entry name" value="Ankyrin repeat-containing domain"/>
    <property type="match status" value="1"/>
</dbReference>
<dbReference type="SUPFAM" id="SSF52058">
    <property type="entry name" value="L domain-like"/>
    <property type="match status" value="1"/>
</dbReference>
<evidence type="ECO:0000313" key="2">
    <source>
        <dbReference type="Proteomes" id="UP001295423"/>
    </source>
</evidence>
<accession>A0AAD2JMG4</accession>
<organism evidence="1 2">
    <name type="scientific">Cylindrotheca closterium</name>
    <dbReference type="NCBI Taxonomy" id="2856"/>
    <lineage>
        <taxon>Eukaryota</taxon>
        <taxon>Sar</taxon>
        <taxon>Stramenopiles</taxon>
        <taxon>Ochrophyta</taxon>
        <taxon>Bacillariophyta</taxon>
        <taxon>Bacillariophyceae</taxon>
        <taxon>Bacillariophycidae</taxon>
        <taxon>Bacillariales</taxon>
        <taxon>Bacillariaceae</taxon>
        <taxon>Cylindrotheca</taxon>
    </lineage>
</organism>
<dbReference type="Pfam" id="PF13306">
    <property type="entry name" value="LRR_5"/>
    <property type="match status" value="2"/>
</dbReference>
<dbReference type="InterPro" id="IPR026906">
    <property type="entry name" value="LRR_5"/>
</dbReference>
<evidence type="ECO:0000313" key="1">
    <source>
        <dbReference type="EMBL" id="CAJ1962288.1"/>
    </source>
</evidence>
<dbReference type="SUPFAM" id="SSF48403">
    <property type="entry name" value="Ankyrin repeat"/>
    <property type="match status" value="1"/>
</dbReference>
<protein>
    <submittedName>
        <fullName evidence="1">Uncharacterized protein</fullName>
    </submittedName>
</protein>
<dbReference type="InterPro" id="IPR032675">
    <property type="entry name" value="LRR_dom_sf"/>
</dbReference>
<proteinExistence type="predicted"/>
<dbReference type="Gene3D" id="3.80.10.10">
    <property type="entry name" value="Ribonuclease Inhibitor"/>
    <property type="match status" value="2"/>
</dbReference>
<name>A0AAD2JMG4_9STRA</name>
<dbReference type="InterPro" id="IPR053139">
    <property type="entry name" value="Surface_bspA-like"/>
</dbReference>
<comment type="caution">
    <text evidence="1">The sequence shown here is derived from an EMBL/GenBank/DDBJ whole genome shotgun (WGS) entry which is preliminary data.</text>
</comment>
<dbReference type="EMBL" id="CAKOGP040002103">
    <property type="protein sequence ID" value="CAJ1962288.1"/>
    <property type="molecule type" value="Genomic_DNA"/>
</dbReference>
<sequence length="615" mass="68479">MSLTTRFLYSKQNSINSNTSIPDETTIVDVEASVKSIHEGAFAGLAQLRTIQFPPTALLQTIQARAFLSCQALTKIDFPRYLREIKEYAFLDCRNLETIQFYNDGESSCCLKIIHNNAFGDCNMLGHVEFPPSLTTIGRGAFFNCRVLSFSKLPEGLARISAESFASCNSLQHLMVPPVVTTIGEQAFSYCSELLSIILPFDLKSIGNSAFLRCSSVLFVSIPDTCHKISKSSFYGCDNLVLVDLPQSIDTIEQETFKLCVSLKTIAVPFGVRRIEKLAFAQCESLESVELSEQIKVIGDSAFLGCKLLTNIAIPSTISKIGRNAFSKCDHLLKIFWGDEDVLVAGLLKRFEKNPIGKIVYSFGSMMSHRSLSSILKDLDEAMLSTLKNREDNNHNLQDVLGLTPLHMFALSQHCNLEVCIRLLSFDIHAVTTKDEFHGALPITHACRTNAPTEIVKLLLQAQCAVDLQSSILDTTEALMGVAMHASGPNSCETLQYLTLHKIESRLNELGHEPWQELVRSTARQMMTPDSSVATTLTTAPTTSLERKRQVELVMSTLELYEHKKSLSFLEQALWKSQMDDSFLVDEADRWNCRINCGDEIVISNVLPFLGWQGK</sequence>
<dbReference type="PANTHER" id="PTHR45661">
    <property type="entry name" value="SURFACE ANTIGEN"/>
    <property type="match status" value="1"/>
</dbReference>
<reference evidence="1" key="1">
    <citation type="submission" date="2023-08" db="EMBL/GenBank/DDBJ databases">
        <authorList>
            <person name="Audoor S."/>
            <person name="Bilcke G."/>
        </authorList>
    </citation>
    <scope>NUCLEOTIDE SEQUENCE</scope>
</reference>
<dbReference type="AlphaFoldDB" id="A0AAD2JMG4"/>
<dbReference type="PANTHER" id="PTHR45661:SF3">
    <property type="entry name" value="IG-LIKE DOMAIN-CONTAINING PROTEIN"/>
    <property type="match status" value="1"/>
</dbReference>
<gene>
    <name evidence="1" type="ORF">CYCCA115_LOCUS19612</name>
</gene>